<proteinExistence type="predicted"/>
<evidence type="ECO:0000256" key="1">
    <source>
        <dbReference type="SAM" id="Coils"/>
    </source>
</evidence>
<dbReference type="AlphaFoldDB" id="A0A1H3AEG3"/>
<dbReference type="RefSeq" id="WP_139306018.1">
    <property type="nucleotide sequence ID" value="NZ_JRKP01000072.1"/>
</dbReference>
<gene>
    <name evidence="2" type="ORF">SAMN05444276_10452</name>
</gene>
<feature type="coiled-coil region" evidence="1">
    <location>
        <begin position="292"/>
        <end position="490"/>
    </location>
</feature>
<accession>A0A1H3AEG3</accession>
<keyword evidence="3" id="KW-1185">Reference proteome</keyword>
<sequence>MESNRQEASRVALVVLGMHRSGTSALAGALTLLGCDGPATPMKPTPDNAKGYFEPEPLYPLHTRLLEAASSRWDDWLAVEAGWLESAQAEDFRSRAAAVIEKQFGESPLFVLKDPRICRLVPFWEKVMDDLGVTPRYILTHRNPLEVGQSLNSRNGMEIEIALLIWLRHVLDAEAATRGKPRCFTNYAELMTDWNGVARKIETELDVALPRLSEAATGDLEEFLSTNLRHQSVAADEAITDKRTAGWVREVFGILEKWVAEGESEADFDALDTVRAQFDGSAHVYARPLQLVQKAQEELKKLTAESTRWAEERATLERELDTLRANTVQSDRGPAAADHWDLALKVETLRLNFANLEGQIAALAAARDEMVGAGAAQAKAHEARIAELEIELAVTRGALDERRMTAAQAEAAMAELRERMIQREGAHQRTVTSLQGELAALQAAVEKAEVDAGERQAVIAGRLADREALAQRLERSLDERTRELAELTRIIVRRETEQAEAERALAERHREFAHLQQIGATRESERDEEARKLAQRGEEIEALRQHVAALEAETAAQRAYIAELFVSRSWKVTKPLRSVSTAARRVLRRG</sequence>
<protein>
    <recommendedName>
        <fullName evidence="4">Sulfotransferase family protein</fullName>
    </recommendedName>
</protein>
<name>A0A1H3AEG3_9RHOB</name>
<evidence type="ECO:0008006" key="4">
    <source>
        <dbReference type="Google" id="ProtNLM"/>
    </source>
</evidence>
<organism evidence="2 3">
    <name type="scientific">Paracoccus sanguinis</name>
    <dbReference type="NCBI Taxonomy" id="1545044"/>
    <lineage>
        <taxon>Bacteria</taxon>
        <taxon>Pseudomonadati</taxon>
        <taxon>Pseudomonadota</taxon>
        <taxon>Alphaproteobacteria</taxon>
        <taxon>Rhodobacterales</taxon>
        <taxon>Paracoccaceae</taxon>
        <taxon>Paracoccus</taxon>
    </lineage>
</organism>
<dbReference type="PROSITE" id="PS51257">
    <property type="entry name" value="PROKAR_LIPOPROTEIN"/>
    <property type="match status" value="1"/>
</dbReference>
<dbReference type="EMBL" id="FNNA01000004">
    <property type="protein sequence ID" value="SDX28102.1"/>
    <property type="molecule type" value="Genomic_DNA"/>
</dbReference>
<keyword evidence="1" id="KW-0175">Coiled coil</keyword>
<dbReference type="STRING" id="1545044.SAMN05444276_10452"/>
<reference evidence="3" key="1">
    <citation type="submission" date="2016-10" db="EMBL/GenBank/DDBJ databases">
        <authorList>
            <person name="Varghese N."/>
            <person name="Submissions S."/>
        </authorList>
    </citation>
    <scope>NUCLEOTIDE SEQUENCE [LARGE SCALE GENOMIC DNA]</scope>
    <source>
        <strain evidence="3">DSM 29303</strain>
    </source>
</reference>
<dbReference type="PIRSF" id="PIRSF029407">
    <property type="entry name" value="UCP029407"/>
    <property type="match status" value="1"/>
</dbReference>
<evidence type="ECO:0000313" key="2">
    <source>
        <dbReference type="EMBL" id="SDX28102.1"/>
    </source>
</evidence>
<dbReference type="OrthoDB" id="7210452at2"/>
<dbReference type="Gene3D" id="3.40.50.300">
    <property type="entry name" value="P-loop containing nucleotide triphosphate hydrolases"/>
    <property type="match status" value="1"/>
</dbReference>
<dbReference type="InterPro" id="IPR014556">
    <property type="entry name" value="UCP029407"/>
</dbReference>
<dbReference type="Proteomes" id="UP000182944">
    <property type="component" value="Unassembled WGS sequence"/>
</dbReference>
<dbReference type="SUPFAM" id="SSF52540">
    <property type="entry name" value="P-loop containing nucleoside triphosphate hydrolases"/>
    <property type="match status" value="1"/>
</dbReference>
<dbReference type="InterPro" id="IPR027417">
    <property type="entry name" value="P-loop_NTPase"/>
</dbReference>
<evidence type="ECO:0000313" key="3">
    <source>
        <dbReference type="Proteomes" id="UP000182944"/>
    </source>
</evidence>